<accession>A0ABS5TJ78</accession>
<gene>
    <name evidence="1" type="ORF">KIH74_19585</name>
</gene>
<dbReference type="Gene3D" id="3.90.1140.10">
    <property type="entry name" value="Cyclic phosphodiesterase"/>
    <property type="match status" value="1"/>
</dbReference>
<dbReference type="SUPFAM" id="SSF55144">
    <property type="entry name" value="LigT-like"/>
    <property type="match status" value="1"/>
</dbReference>
<dbReference type="Proteomes" id="UP001197247">
    <property type="component" value="Unassembled WGS sequence"/>
</dbReference>
<dbReference type="EMBL" id="JAHBAY010000008">
    <property type="protein sequence ID" value="MBT0771152.1"/>
    <property type="molecule type" value="Genomic_DNA"/>
</dbReference>
<proteinExistence type="predicted"/>
<dbReference type="InterPro" id="IPR009097">
    <property type="entry name" value="Cyclic_Pdiesterase"/>
</dbReference>
<organism evidence="1 2">
    <name type="scientific">Kineosporia corallincola</name>
    <dbReference type="NCBI Taxonomy" id="2835133"/>
    <lineage>
        <taxon>Bacteria</taxon>
        <taxon>Bacillati</taxon>
        <taxon>Actinomycetota</taxon>
        <taxon>Actinomycetes</taxon>
        <taxon>Kineosporiales</taxon>
        <taxon>Kineosporiaceae</taxon>
        <taxon>Kineosporia</taxon>
    </lineage>
</organism>
<protein>
    <recommendedName>
        <fullName evidence="3">2'-5' RNA ligase superfamily protein</fullName>
    </recommendedName>
</protein>
<dbReference type="RefSeq" id="WP_214157451.1">
    <property type="nucleotide sequence ID" value="NZ_JAHBAY010000008.1"/>
</dbReference>
<name>A0ABS5TJ78_9ACTN</name>
<evidence type="ECO:0000313" key="2">
    <source>
        <dbReference type="Proteomes" id="UP001197247"/>
    </source>
</evidence>
<reference evidence="1 2" key="1">
    <citation type="submission" date="2021-05" db="EMBL/GenBank/DDBJ databases">
        <title>Kineosporia and Streptomyces sp. nov. two new marine actinobacteria isolated from Coral.</title>
        <authorList>
            <person name="Buangrab K."/>
            <person name="Sutthacheep M."/>
            <person name="Yeemin T."/>
            <person name="Harunari E."/>
            <person name="Igarashi Y."/>
            <person name="Kanchanasin P."/>
            <person name="Tanasupawat S."/>
            <person name="Phongsopitanun W."/>
        </authorList>
    </citation>
    <scope>NUCLEOTIDE SEQUENCE [LARGE SCALE GENOMIC DNA]</scope>
    <source>
        <strain evidence="1 2">J2-2</strain>
    </source>
</reference>
<evidence type="ECO:0000313" key="1">
    <source>
        <dbReference type="EMBL" id="MBT0771152.1"/>
    </source>
</evidence>
<sequence>MKGLHNHWTDMPEWRPGRQLWAFYLTFDGATALHERIARDQHALRHVPGVEMIPRARLHLSVQGIAFRDLVGESDIERLTEAVRSVVGTRTLPTLYAGPAMEDYDAIGLPVYPAADLVALRDLIRLAAAELIAPELIHQLPESETGFVPHVSIAYAHQPVTGEDLYAGLELTDQGMTPIEVRHLSLVPLRRADRAWSWDSEVRLPFASRDRSSESAEPMPLLP</sequence>
<evidence type="ECO:0008006" key="3">
    <source>
        <dbReference type="Google" id="ProtNLM"/>
    </source>
</evidence>
<comment type="caution">
    <text evidence="1">The sequence shown here is derived from an EMBL/GenBank/DDBJ whole genome shotgun (WGS) entry which is preliminary data.</text>
</comment>
<keyword evidence="2" id="KW-1185">Reference proteome</keyword>